<reference evidence="1" key="1">
    <citation type="submission" date="2020-03" db="EMBL/GenBank/DDBJ databases">
        <title>The deep terrestrial virosphere.</title>
        <authorList>
            <person name="Holmfeldt K."/>
            <person name="Nilsson E."/>
            <person name="Simone D."/>
            <person name="Lopez-Fernandez M."/>
            <person name="Wu X."/>
            <person name="de Brujin I."/>
            <person name="Lundin D."/>
            <person name="Andersson A."/>
            <person name="Bertilsson S."/>
            <person name="Dopson M."/>
        </authorList>
    </citation>
    <scope>NUCLEOTIDE SEQUENCE</scope>
    <source>
        <strain evidence="1">MM415B06410</strain>
    </source>
</reference>
<evidence type="ECO:0000313" key="1">
    <source>
        <dbReference type="EMBL" id="QJA97277.1"/>
    </source>
</evidence>
<protein>
    <submittedName>
        <fullName evidence="1">Uncharacterized protein</fullName>
    </submittedName>
</protein>
<dbReference type="AlphaFoldDB" id="A0A6M3LPH2"/>
<proteinExistence type="predicted"/>
<name>A0A6M3LPH2_9ZZZZ</name>
<gene>
    <name evidence="1" type="ORF">MM415B06410_0003</name>
</gene>
<dbReference type="EMBL" id="MT143479">
    <property type="protein sequence ID" value="QJA97277.1"/>
    <property type="molecule type" value="Genomic_DNA"/>
</dbReference>
<sequence>MSETELILTIIQQAVIDLKTDITKFKTKQARIEAQIRKERAEKWLMSKSKGRMTFDWYCNLIDLDSNWARQKIKKNGHL</sequence>
<organism evidence="1">
    <name type="scientific">viral metagenome</name>
    <dbReference type="NCBI Taxonomy" id="1070528"/>
    <lineage>
        <taxon>unclassified sequences</taxon>
        <taxon>metagenomes</taxon>
        <taxon>organismal metagenomes</taxon>
    </lineage>
</organism>
<accession>A0A6M3LPH2</accession>